<feature type="region of interest" description="Disordered" evidence="8">
    <location>
        <begin position="341"/>
        <end position="362"/>
    </location>
</feature>
<sequence length="362" mass="38926">MEYRRKRQDDYQKRKQNHESASAGAPSASESAFAAAVPEKQLQRGVHKPRKALKKEQGASAAASASAAGGEIVIDDDDDDDEVLITGHTLASAAAAAGPVADKKCLRLLNCECMHHFECLSDYVKHQLSERQVPFYCPALVRSAEGGEKQCRTQLGAADLQMLIDEEDMEKYDAYMIEKMQGTKVCGWPDCGYRALVGNDTSALRTGFPCPKCSKLCLLCGSKVHDGKTCEEAKSTQDPHFKQNEEAFKKYQKRAGSCVCPECGAVVEKNGGCDHIACRCGKHFMFRRGGKGAEMNMGPQMNVPNFGGANPYAAAAAAAGGADPFLGGLAGGNPYWPQRRIVPWRGRGRGGRGGRGGQRGGT</sequence>
<evidence type="ECO:0000256" key="5">
    <source>
        <dbReference type="ARBA" id="ARBA00022771"/>
    </source>
</evidence>
<dbReference type="InParanoid" id="A0A0G4G121"/>
<dbReference type="PANTHER" id="PTHR22770:SF13">
    <property type="entry name" value="RING-TYPE DOMAIN-CONTAINING PROTEIN"/>
    <property type="match status" value="1"/>
</dbReference>
<dbReference type="SUPFAM" id="SSF57850">
    <property type="entry name" value="RING/U-box"/>
    <property type="match status" value="2"/>
</dbReference>
<feature type="compositionally biased region" description="Low complexity" evidence="8">
    <location>
        <begin position="20"/>
        <end position="36"/>
    </location>
</feature>
<keyword evidence="7" id="KW-0862">Zinc</keyword>
<dbReference type="GO" id="GO:0004842">
    <property type="term" value="F:ubiquitin-protein transferase activity"/>
    <property type="evidence" value="ECO:0007669"/>
    <property type="project" value="TreeGrafter"/>
</dbReference>
<evidence type="ECO:0000256" key="3">
    <source>
        <dbReference type="ARBA" id="ARBA00022723"/>
    </source>
</evidence>
<feature type="region of interest" description="Disordered" evidence="8">
    <location>
        <begin position="1"/>
        <end position="73"/>
    </location>
</feature>
<feature type="domain" description="RING-type" evidence="9">
    <location>
        <begin position="89"/>
        <end position="313"/>
    </location>
</feature>
<dbReference type="GO" id="GO:0097039">
    <property type="term" value="P:protein linear polyubiquitination"/>
    <property type="evidence" value="ECO:0007669"/>
    <property type="project" value="TreeGrafter"/>
</dbReference>
<evidence type="ECO:0000256" key="2">
    <source>
        <dbReference type="ARBA" id="ARBA00022679"/>
    </source>
</evidence>
<feature type="compositionally biased region" description="Low complexity" evidence="8">
    <location>
        <begin position="58"/>
        <end position="70"/>
    </location>
</feature>
<dbReference type="GO" id="GO:0043130">
    <property type="term" value="F:ubiquitin binding"/>
    <property type="evidence" value="ECO:0007669"/>
    <property type="project" value="TreeGrafter"/>
</dbReference>
<evidence type="ECO:0000256" key="1">
    <source>
        <dbReference type="ARBA" id="ARBA00004906"/>
    </source>
</evidence>
<evidence type="ECO:0000256" key="6">
    <source>
        <dbReference type="ARBA" id="ARBA00022786"/>
    </source>
</evidence>
<dbReference type="InterPro" id="IPR051628">
    <property type="entry name" value="LUBAC_E3_Ligases"/>
</dbReference>
<keyword evidence="4" id="KW-0677">Repeat</keyword>
<dbReference type="OrthoDB" id="433334at2759"/>
<dbReference type="Gene3D" id="1.20.120.1750">
    <property type="match status" value="1"/>
</dbReference>
<evidence type="ECO:0000256" key="7">
    <source>
        <dbReference type="ARBA" id="ARBA00022833"/>
    </source>
</evidence>
<evidence type="ECO:0000259" key="9">
    <source>
        <dbReference type="PROSITE" id="PS51873"/>
    </source>
</evidence>
<dbReference type="STRING" id="1169540.A0A0G4G121"/>
<dbReference type="PANTHER" id="PTHR22770">
    <property type="entry name" value="UBIQUITIN CONJUGATING ENZYME 7 INTERACTING PROTEIN-RELATED"/>
    <property type="match status" value="1"/>
</dbReference>
<reference evidence="10 11" key="1">
    <citation type="submission" date="2014-11" db="EMBL/GenBank/DDBJ databases">
        <authorList>
            <person name="Zhu J."/>
            <person name="Qi W."/>
            <person name="Song R."/>
        </authorList>
    </citation>
    <scope>NUCLEOTIDE SEQUENCE [LARGE SCALE GENOMIC DNA]</scope>
</reference>
<dbReference type="GO" id="GO:0043161">
    <property type="term" value="P:proteasome-mediated ubiquitin-dependent protein catabolic process"/>
    <property type="evidence" value="ECO:0007669"/>
    <property type="project" value="TreeGrafter"/>
</dbReference>
<proteinExistence type="predicted"/>
<dbReference type="CDD" id="cd20335">
    <property type="entry name" value="BRcat_RBR"/>
    <property type="match status" value="1"/>
</dbReference>
<evidence type="ECO:0000313" key="11">
    <source>
        <dbReference type="Proteomes" id="UP000041254"/>
    </source>
</evidence>
<dbReference type="InterPro" id="IPR013083">
    <property type="entry name" value="Znf_RING/FYVE/PHD"/>
</dbReference>
<dbReference type="EMBL" id="CDMY01000542">
    <property type="protein sequence ID" value="CEM21764.1"/>
    <property type="molecule type" value="Genomic_DNA"/>
</dbReference>
<dbReference type="GO" id="GO:0008270">
    <property type="term" value="F:zinc ion binding"/>
    <property type="evidence" value="ECO:0007669"/>
    <property type="project" value="UniProtKB-KW"/>
</dbReference>
<gene>
    <name evidence="10" type="ORF">Vbra_16716</name>
</gene>
<dbReference type="PROSITE" id="PS51873">
    <property type="entry name" value="TRIAD"/>
    <property type="match status" value="1"/>
</dbReference>
<evidence type="ECO:0000256" key="4">
    <source>
        <dbReference type="ARBA" id="ARBA00022737"/>
    </source>
</evidence>
<evidence type="ECO:0000256" key="8">
    <source>
        <dbReference type="SAM" id="MobiDB-lite"/>
    </source>
</evidence>
<dbReference type="GO" id="GO:0000151">
    <property type="term" value="C:ubiquitin ligase complex"/>
    <property type="evidence" value="ECO:0007669"/>
    <property type="project" value="TreeGrafter"/>
</dbReference>
<dbReference type="PhylomeDB" id="A0A0G4G121"/>
<keyword evidence="5" id="KW-0863">Zinc-finger</keyword>
<keyword evidence="3" id="KW-0479">Metal-binding</keyword>
<keyword evidence="6" id="KW-0833">Ubl conjugation pathway</keyword>
<feature type="compositionally biased region" description="Gly residues" evidence="8">
    <location>
        <begin position="353"/>
        <end position="362"/>
    </location>
</feature>
<dbReference type="Proteomes" id="UP000041254">
    <property type="component" value="Unassembled WGS sequence"/>
</dbReference>
<comment type="pathway">
    <text evidence="1">Protein modification; protein ubiquitination.</text>
</comment>
<keyword evidence="2" id="KW-0808">Transferase</keyword>
<dbReference type="AlphaFoldDB" id="A0A0G4G121"/>
<accession>A0A0G4G121</accession>
<protein>
    <recommendedName>
        <fullName evidence="9">RING-type domain-containing protein</fullName>
    </recommendedName>
</protein>
<dbReference type="Gene3D" id="3.30.40.10">
    <property type="entry name" value="Zinc/RING finger domain, C3HC4 (zinc finger)"/>
    <property type="match status" value="1"/>
</dbReference>
<organism evidence="10 11">
    <name type="scientific">Vitrella brassicaformis (strain CCMP3155)</name>
    <dbReference type="NCBI Taxonomy" id="1169540"/>
    <lineage>
        <taxon>Eukaryota</taxon>
        <taxon>Sar</taxon>
        <taxon>Alveolata</taxon>
        <taxon>Colpodellida</taxon>
        <taxon>Vitrellaceae</taxon>
        <taxon>Vitrella</taxon>
    </lineage>
</organism>
<evidence type="ECO:0000313" key="10">
    <source>
        <dbReference type="EMBL" id="CEM21764.1"/>
    </source>
</evidence>
<dbReference type="VEuPathDB" id="CryptoDB:Vbra_16716"/>
<keyword evidence="11" id="KW-1185">Reference proteome</keyword>
<name>A0A0G4G121_VITBC</name>
<dbReference type="InterPro" id="IPR044066">
    <property type="entry name" value="TRIAD_supradom"/>
</dbReference>
<feature type="compositionally biased region" description="Basic and acidic residues" evidence="8">
    <location>
        <begin position="1"/>
        <end position="13"/>
    </location>
</feature>